<keyword evidence="2" id="KW-0732">Signal</keyword>
<dbReference type="EMBL" id="JBHSWU010000178">
    <property type="protein sequence ID" value="MFC6724422.1"/>
    <property type="molecule type" value="Genomic_DNA"/>
</dbReference>
<name>A0ABD5RZK7_9EURY</name>
<dbReference type="PROSITE" id="PS51677">
    <property type="entry name" value="NODB"/>
    <property type="match status" value="1"/>
</dbReference>
<dbReference type="GO" id="GO:0005576">
    <property type="term" value="C:extracellular region"/>
    <property type="evidence" value="ECO:0007669"/>
    <property type="project" value="UniProtKB-SubCell"/>
</dbReference>
<sequence length="675" mass="72560">MTRQTRRAALRRLGTVGLLGAGLAGSGQAAEPNVVVVSNVGRDETASYEFEVSGSVTTSSSPSGDYTDGARAWGSVHGWKDGYEFTGEITTFSHEGFVRVYVNGVEVDPATLGSSSPPSESREIVVSNVGRDESATYEFEVSGSVTASSSPSGDYTDGTRAWGRIHGWKDGYEFTGEITSFSHDGAVEVYVDGTAVDPATFGSSSPPPESREIVVSNVGRDETASYEFEVSETVTASSSPSGDYTDGTRAWGSVRGWKDGYEFTGEITTFSHEGFVRVYIDGVEVDPAALGESAGGDSGSDPDTDSTDADHLHDMDDWSDWGPYTNWSNGVVEPTASDAYAGETSLRVTSTSGRLGATYQPAEPLDLSGKRFSLAMRASLEDPQWSQRFSLYLVDSAGRRSDYGFQYPLWMMGDPDNWLRVPVFKKPNSTAEADLSSIATIRVSSWPGGAAEFALDDIRLHEQGTGRVLFTFDDGPASQQLAMDYMHEKGVPGTIFPMKSYIDRGTLSIESLREAKRRGWTVGVHPQRSDPLPEMSLDAARAAMDEESAWIDSLGFDSNVMAWPYGAFDGDTLAAAEERFDLAFSTGGTPTATEISCPLNVGRSGGNSADDDGDGIPDESKHAIDRAVEYGETAVLNYHSIGRTDSYTTPLDHFRNTIDYAIRSGVSIETAADLL</sequence>
<comment type="subcellular location">
    <subcellularLocation>
        <location evidence="1">Secreted</location>
    </subcellularLocation>
</comment>
<comment type="caution">
    <text evidence="5">The sequence shown here is derived from an EMBL/GenBank/DDBJ whole genome shotgun (WGS) entry which is preliminary data.</text>
</comment>
<proteinExistence type="predicted"/>
<evidence type="ECO:0000259" key="4">
    <source>
        <dbReference type="PROSITE" id="PS51677"/>
    </source>
</evidence>
<feature type="region of interest" description="Disordered" evidence="3">
    <location>
        <begin position="599"/>
        <end position="619"/>
    </location>
</feature>
<dbReference type="InterPro" id="IPR011330">
    <property type="entry name" value="Glyco_hydro/deAcase_b/a-brl"/>
</dbReference>
<evidence type="ECO:0000256" key="1">
    <source>
        <dbReference type="ARBA" id="ARBA00004613"/>
    </source>
</evidence>
<dbReference type="AlphaFoldDB" id="A0ABD5RZK7"/>
<dbReference type="Gene3D" id="2.60.120.260">
    <property type="entry name" value="Galactose-binding domain-like"/>
    <property type="match status" value="1"/>
</dbReference>
<organism evidence="5 6">
    <name type="scientific">Halobium palmae</name>
    <dbReference type="NCBI Taxonomy" id="1776492"/>
    <lineage>
        <taxon>Archaea</taxon>
        <taxon>Methanobacteriati</taxon>
        <taxon>Methanobacteriota</taxon>
        <taxon>Stenosarchaea group</taxon>
        <taxon>Halobacteria</taxon>
        <taxon>Halobacteriales</taxon>
        <taxon>Haloferacaceae</taxon>
        <taxon>Halobium</taxon>
    </lineage>
</organism>
<dbReference type="PANTHER" id="PTHR34216">
    <property type="match status" value="1"/>
</dbReference>
<evidence type="ECO:0000313" key="6">
    <source>
        <dbReference type="Proteomes" id="UP001596328"/>
    </source>
</evidence>
<feature type="region of interest" description="Disordered" evidence="3">
    <location>
        <begin position="289"/>
        <end position="310"/>
    </location>
</feature>
<dbReference type="SUPFAM" id="SSF88713">
    <property type="entry name" value="Glycoside hydrolase/deacetylase"/>
    <property type="match status" value="1"/>
</dbReference>
<dbReference type="Pfam" id="PF01522">
    <property type="entry name" value="Polysacc_deac_1"/>
    <property type="match status" value="1"/>
</dbReference>
<keyword evidence="6" id="KW-1185">Reference proteome</keyword>
<protein>
    <submittedName>
        <fullName evidence="5">Polysaccharide deacetylase family protein</fullName>
    </submittedName>
</protein>
<dbReference type="Gene3D" id="3.20.20.370">
    <property type="entry name" value="Glycoside hydrolase/deacetylase"/>
    <property type="match status" value="1"/>
</dbReference>
<feature type="domain" description="NodB homology" evidence="4">
    <location>
        <begin position="466"/>
        <end position="675"/>
    </location>
</feature>
<evidence type="ECO:0000313" key="5">
    <source>
        <dbReference type="EMBL" id="MFC6724422.1"/>
    </source>
</evidence>
<dbReference type="Proteomes" id="UP001596328">
    <property type="component" value="Unassembled WGS sequence"/>
</dbReference>
<dbReference type="InterPro" id="IPR051398">
    <property type="entry name" value="Polysacch_Deacetylase"/>
</dbReference>
<evidence type="ECO:0000256" key="3">
    <source>
        <dbReference type="SAM" id="MobiDB-lite"/>
    </source>
</evidence>
<dbReference type="CDD" id="cd10970">
    <property type="entry name" value="CE4_DAC_u1_6s"/>
    <property type="match status" value="1"/>
</dbReference>
<gene>
    <name evidence="5" type="ORF">ACFQE1_08555</name>
</gene>
<dbReference type="PANTHER" id="PTHR34216:SF3">
    <property type="entry name" value="POLY-BETA-1,6-N-ACETYL-D-GLUCOSAMINE N-DEACETYLASE"/>
    <property type="match status" value="1"/>
</dbReference>
<evidence type="ECO:0000256" key="2">
    <source>
        <dbReference type="ARBA" id="ARBA00022729"/>
    </source>
</evidence>
<reference evidence="5 6" key="1">
    <citation type="journal article" date="2019" name="Int. J. Syst. Evol. Microbiol.">
        <title>The Global Catalogue of Microorganisms (GCM) 10K type strain sequencing project: providing services to taxonomists for standard genome sequencing and annotation.</title>
        <authorList>
            <consortium name="The Broad Institute Genomics Platform"/>
            <consortium name="The Broad Institute Genome Sequencing Center for Infectious Disease"/>
            <person name="Wu L."/>
            <person name="Ma J."/>
        </authorList>
    </citation>
    <scope>NUCLEOTIDE SEQUENCE [LARGE SCALE GENOMIC DNA]</scope>
    <source>
        <strain evidence="5 6">NBRC 111368</strain>
    </source>
</reference>
<accession>A0ABD5RZK7</accession>
<dbReference type="InterPro" id="IPR002509">
    <property type="entry name" value="NODB_dom"/>
</dbReference>